<reference evidence="1 2" key="1">
    <citation type="submission" date="2024-09" db="EMBL/GenBank/DDBJ databases">
        <title>Chromosome-scale assembly of Riccia fluitans.</title>
        <authorList>
            <person name="Paukszto L."/>
            <person name="Sawicki J."/>
            <person name="Karawczyk K."/>
            <person name="Piernik-Szablinska J."/>
            <person name="Szczecinska M."/>
            <person name="Mazdziarz M."/>
        </authorList>
    </citation>
    <scope>NUCLEOTIDE SEQUENCE [LARGE SCALE GENOMIC DNA]</scope>
    <source>
        <strain evidence="1">Rf_01</strain>
        <tissue evidence="1">Aerial parts of the thallus</tissue>
    </source>
</reference>
<keyword evidence="2" id="KW-1185">Reference proteome</keyword>
<gene>
    <name evidence="1" type="ORF">R1flu_021641</name>
</gene>
<evidence type="ECO:0000313" key="1">
    <source>
        <dbReference type="EMBL" id="KAL2653513.1"/>
    </source>
</evidence>
<comment type="caution">
    <text evidence="1">The sequence shown here is derived from an EMBL/GenBank/DDBJ whole genome shotgun (WGS) entry which is preliminary data.</text>
</comment>
<dbReference type="Proteomes" id="UP001605036">
    <property type="component" value="Unassembled WGS sequence"/>
</dbReference>
<evidence type="ECO:0000313" key="2">
    <source>
        <dbReference type="Proteomes" id="UP001605036"/>
    </source>
</evidence>
<dbReference type="AlphaFoldDB" id="A0ABD1ZPZ2"/>
<name>A0ABD1ZPZ2_9MARC</name>
<sequence>MPKWQGLQDYTDDGGGVSADQGLRFLRGGLQTTSISAAISVIPVYSLLPRQRLTIASIRRIPARDPSGNSPVQGRSLMPSAEQDWVGCCLPIAFVSTCWCRGWRRTTPGRRDGERNPKSATRSRLVGLAPWLLSSLSGLRIGTAARCSTY</sequence>
<accession>A0ABD1ZPZ2</accession>
<organism evidence="1 2">
    <name type="scientific">Riccia fluitans</name>
    <dbReference type="NCBI Taxonomy" id="41844"/>
    <lineage>
        <taxon>Eukaryota</taxon>
        <taxon>Viridiplantae</taxon>
        <taxon>Streptophyta</taxon>
        <taxon>Embryophyta</taxon>
        <taxon>Marchantiophyta</taxon>
        <taxon>Marchantiopsida</taxon>
        <taxon>Marchantiidae</taxon>
        <taxon>Marchantiales</taxon>
        <taxon>Ricciaceae</taxon>
        <taxon>Riccia</taxon>
    </lineage>
</organism>
<protein>
    <submittedName>
        <fullName evidence="1">Uncharacterized protein</fullName>
    </submittedName>
</protein>
<dbReference type="EMBL" id="JBHFFA010000001">
    <property type="protein sequence ID" value="KAL2653513.1"/>
    <property type="molecule type" value="Genomic_DNA"/>
</dbReference>
<proteinExistence type="predicted"/>